<sequence>FCPFFFSWIFGNWYQKSKQRELVEREAAFGADPLTTLRTVPEATTDSGLLVANIIMSVSWWQGMIGGIHSIFGGTITTWDKTLSWGRQEAMQRLREQCRDSGYDSVINMRLETSEIAGSKGKTKALEIVAYGTGIKI</sequence>
<dbReference type="Pfam" id="PF01906">
    <property type="entry name" value="YbjQ_1"/>
    <property type="match status" value="1"/>
</dbReference>
<reference evidence="2" key="1">
    <citation type="submission" date="2018-05" db="EMBL/GenBank/DDBJ databases">
        <authorList>
            <person name="Lanie J.A."/>
            <person name="Ng W.-L."/>
            <person name="Kazmierczak K.M."/>
            <person name="Andrzejewski T.M."/>
            <person name="Davidsen T.M."/>
            <person name="Wayne K.J."/>
            <person name="Tettelin H."/>
            <person name="Glass J.I."/>
            <person name="Rusch D."/>
            <person name="Podicherti R."/>
            <person name="Tsui H.-C.T."/>
            <person name="Winkler M.E."/>
        </authorList>
    </citation>
    <scope>NUCLEOTIDE SEQUENCE</scope>
</reference>
<name>A0A383D0C1_9ZZZZ</name>
<proteinExistence type="inferred from homology"/>
<dbReference type="Gene3D" id="3.30.110.70">
    <property type="entry name" value="Hypothetical protein apc22750. Chain B"/>
    <property type="match status" value="1"/>
</dbReference>
<evidence type="ECO:0000256" key="1">
    <source>
        <dbReference type="ARBA" id="ARBA00010751"/>
    </source>
</evidence>
<accession>A0A383D0C1</accession>
<dbReference type="SUPFAM" id="SSF117782">
    <property type="entry name" value="YbjQ-like"/>
    <property type="match status" value="1"/>
</dbReference>
<comment type="similarity">
    <text evidence="1">Belongs to the UPF0145 family.</text>
</comment>
<dbReference type="InterPro" id="IPR035439">
    <property type="entry name" value="UPF0145_dom_sf"/>
</dbReference>
<dbReference type="PANTHER" id="PTHR34068:SF2">
    <property type="entry name" value="UPF0145 PROTEIN SCO3412"/>
    <property type="match status" value="1"/>
</dbReference>
<protein>
    <recommendedName>
        <fullName evidence="3">Heavy metal-binding domain-containing protein</fullName>
    </recommendedName>
</protein>
<feature type="non-terminal residue" evidence="2">
    <location>
        <position position="1"/>
    </location>
</feature>
<evidence type="ECO:0008006" key="3">
    <source>
        <dbReference type="Google" id="ProtNLM"/>
    </source>
</evidence>
<dbReference type="AlphaFoldDB" id="A0A383D0C1"/>
<organism evidence="2">
    <name type="scientific">marine metagenome</name>
    <dbReference type="NCBI Taxonomy" id="408172"/>
    <lineage>
        <taxon>unclassified sequences</taxon>
        <taxon>metagenomes</taxon>
        <taxon>ecological metagenomes</taxon>
    </lineage>
</organism>
<evidence type="ECO:0000313" key="2">
    <source>
        <dbReference type="EMBL" id="SVE37703.1"/>
    </source>
</evidence>
<dbReference type="PANTHER" id="PTHR34068">
    <property type="entry name" value="UPF0145 PROTEIN YBJQ"/>
    <property type="match status" value="1"/>
</dbReference>
<dbReference type="InterPro" id="IPR002765">
    <property type="entry name" value="UPF0145_YbjQ-like"/>
</dbReference>
<gene>
    <name evidence="2" type="ORF">METZ01_LOCUS490557</name>
</gene>
<dbReference type="EMBL" id="UINC01213090">
    <property type="protein sequence ID" value="SVE37703.1"/>
    <property type="molecule type" value="Genomic_DNA"/>
</dbReference>